<dbReference type="Proteomes" id="UP001501153">
    <property type="component" value="Unassembled WGS sequence"/>
</dbReference>
<reference evidence="3" key="1">
    <citation type="journal article" date="2019" name="Int. J. Syst. Evol. Microbiol.">
        <title>The Global Catalogue of Microorganisms (GCM) 10K type strain sequencing project: providing services to taxonomists for standard genome sequencing and annotation.</title>
        <authorList>
            <consortium name="The Broad Institute Genomics Platform"/>
            <consortium name="The Broad Institute Genome Sequencing Center for Infectious Disease"/>
            <person name="Wu L."/>
            <person name="Ma J."/>
        </authorList>
    </citation>
    <scope>NUCLEOTIDE SEQUENCE [LARGE SCALE GENOMIC DNA]</scope>
    <source>
        <strain evidence="3">JCM 17923</strain>
    </source>
</reference>
<dbReference type="RefSeq" id="WP_345237723.1">
    <property type="nucleotide sequence ID" value="NZ_BAABGZ010000076.1"/>
</dbReference>
<comment type="caution">
    <text evidence="2">The sequence shown here is derived from an EMBL/GenBank/DDBJ whole genome shotgun (WGS) entry which is preliminary data.</text>
</comment>
<feature type="region of interest" description="Disordered" evidence="1">
    <location>
        <begin position="47"/>
        <end position="70"/>
    </location>
</feature>
<sequence length="70" mass="7531">MNAPITRDELHDLLHSLLPTVPVAELAPAVQALHLILKAGKLAKAAAPPKPKARHYTADKPVAQSLNLKR</sequence>
<protein>
    <submittedName>
        <fullName evidence="2">Uncharacterized protein</fullName>
    </submittedName>
</protein>
<proteinExistence type="predicted"/>
<organism evidence="2 3">
    <name type="scientific">Hymenobacter saemangeumensis</name>
    <dbReference type="NCBI Taxonomy" id="1084522"/>
    <lineage>
        <taxon>Bacteria</taxon>
        <taxon>Pseudomonadati</taxon>
        <taxon>Bacteroidota</taxon>
        <taxon>Cytophagia</taxon>
        <taxon>Cytophagales</taxon>
        <taxon>Hymenobacteraceae</taxon>
        <taxon>Hymenobacter</taxon>
    </lineage>
</organism>
<gene>
    <name evidence="2" type="ORF">GCM10023185_38140</name>
</gene>
<keyword evidence="3" id="KW-1185">Reference proteome</keyword>
<evidence type="ECO:0000256" key="1">
    <source>
        <dbReference type="SAM" id="MobiDB-lite"/>
    </source>
</evidence>
<evidence type="ECO:0000313" key="2">
    <source>
        <dbReference type="EMBL" id="GAA4366757.1"/>
    </source>
</evidence>
<name>A0ABP8IQC9_9BACT</name>
<evidence type="ECO:0000313" key="3">
    <source>
        <dbReference type="Proteomes" id="UP001501153"/>
    </source>
</evidence>
<accession>A0ABP8IQC9</accession>
<dbReference type="EMBL" id="BAABGZ010000076">
    <property type="protein sequence ID" value="GAA4366757.1"/>
    <property type="molecule type" value="Genomic_DNA"/>
</dbReference>